<evidence type="ECO:0000256" key="2">
    <source>
        <dbReference type="ARBA" id="ARBA00022723"/>
    </source>
</evidence>
<evidence type="ECO:0000313" key="11">
    <source>
        <dbReference type="Proteomes" id="UP000784294"/>
    </source>
</evidence>
<sequence>MPYSPSCLSGLRPFICRICSKAFKHKHHLTEHRRLHTGEKPFVCSRCGKRFSHSGSYSQHMNHRYKYCRP</sequence>
<evidence type="ECO:0000256" key="4">
    <source>
        <dbReference type="ARBA" id="ARBA00022771"/>
    </source>
</evidence>
<evidence type="ECO:0000256" key="6">
    <source>
        <dbReference type="ARBA" id="ARBA00023125"/>
    </source>
</evidence>
<dbReference type="InterPro" id="IPR036236">
    <property type="entry name" value="Znf_C2H2_sf"/>
</dbReference>
<evidence type="ECO:0000256" key="3">
    <source>
        <dbReference type="ARBA" id="ARBA00022737"/>
    </source>
</evidence>
<keyword evidence="4 8" id="KW-0863">Zinc-finger</keyword>
<protein>
    <recommendedName>
        <fullName evidence="9">C2H2-type domain-containing protein</fullName>
    </recommendedName>
</protein>
<organism evidence="10 11">
    <name type="scientific">Protopolystoma xenopodis</name>
    <dbReference type="NCBI Taxonomy" id="117903"/>
    <lineage>
        <taxon>Eukaryota</taxon>
        <taxon>Metazoa</taxon>
        <taxon>Spiralia</taxon>
        <taxon>Lophotrochozoa</taxon>
        <taxon>Platyhelminthes</taxon>
        <taxon>Monogenea</taxon>
        <taxon>Polyopisthocotylea</taxon>
        <taxon>Polystomatidea</taxon>
        <taxon>Polystomatidae</taxon>
        <taxon>Protopolystoma</taxon>
    </lineage>
</organism>
<feature type="domain" description="C2H2-type" evidence="9">
    <location>
        <begin position="42"/>
        <end position="70"/>
    </location>
</feature>
<dbReference type="EMBL" id="CAAALY010247081">
    <property type="protein sequence ID" value="VEL34147.1"/>
    <property type="molecule type" value="Genomic_DNA"/>
</dbReference>
<evidence type="ECO:0000256" key="7">
    <source>
        <dbReference type="ARBA" id="ARBA00023242"/>
    </source>
</evidence>
<dbReference type="GO" id="GO:0045892">
    <property type="term" value="P:negative regulation of DNA-templated transcription"/>
    <property type="evidence" value="ECO:0007669"/>
    <property type="project" value="UniProtKB-ARBA"/>
</dbReference>
<proteinExistence type="predicted"/>
<dbReference type="GO" id="GO:0008270">
    <property type="term" value="F:zinc ion binding"/>
    <property type="evidence" value="ECO:0007669"/>
    <property type="project" value="UniProtKB-KW"/>
</dbReference>
<name>A0A3S5B5F0_9PLAT</name>
<dbReference type="FunFam" id="3.30.160.60:FF:000013">
    <property type="entry name" value="Putative zinc finger E-box-binding homeobox 2"/>
    <property type="match status" value="1"/>
</dbReference>
<dbReference type="Pfam" id="PF00096">
    <property type="entry name" value="zf-C2H2"/>
    <property type="match status" value="2"/>
</dbReference>
<keyword evidence="6" id="KW-0238">DNA-binding</keyword>
<dbReference type="OrthoDB" id="427030at2759"/>
<dbReference type="InterPro" id="IPR051574">
    <property type="entry name" value="ZnF_E-box_Homeobox"/>
</dbReference>
<dbReference type="Proteomes" id="UP000784294">
    <property type="component" value="Unassembled WGS sequence"/>
</dbReference>
<dbReference type="PANTHER" id="PTHR24391:SF27">
    <property type="entry name" value="ZINC FINGER PROTEIN 1"/>
    <property type="match status" value="1"/>
</dbReference>
<keyword evidence="2" id="KW-0479">Metal-binding</keyword>
<reference evidence="10" key="1">
    <citation type="submission" date="2018-11" db="EMBL/GenBank/DDBJ databases">
        <authorList>
            <consortium name="Pathogen Informatics"/>
        </authorList>
    </citation>
    <scope>NUCLEOTIDE SEQUENCE</scope>
</reference>
<dbReference type="AlphaFoldDB" id="A0A3S5B5F0"/>
<dbReference type="GO" id="GO:0000978">
    <property type="term" value="F:RNA polymerase II cis-regulatory region sequence-specific DNA binding"/>
    <property type="evidence" value="ECO:0007669"/>
    <property type="project" value="TreeGrafter"/>
</dbReference>
<evidence type="ECO:0000313" key="10">
    <source>
        <dbReference type="EMBL" id="VEL34147.1"/>
    </source>
</evidence>
<dbReference type="GO" id="GO:0000981">
    <property type="term" value="F:DNA-binding transcription factor activity, RNA polymerase II-specific"/>
    <property type="evidence" value="ECO:0007669"/>
    <property type="project" value="TreeGrafter"/>
</dbReference>
<dbReference type="InterPro" id="IPR013087">
    <property type="entry name" value="Znf_C2H2_type"/>
</dbReference>
<keyword evidence="3" id="KW-0677">Repeat</keyword>
<dbReference type="FunFam" id="3.30.160.60:FF:001498">
    <property type="entry name" value="Zinc finger protein 404"/>
    <property type="match status" value="1"/>
</dbReference>
<gene>
    <name evidence="10" type="ORF">PXEA_LOCUS27587</name>
</gene>
<feature type="domain" description="C2H2-type" evidence="9">
    <location>
        <begin position="14"/>
        <end position="41"/>
    </location>
</feature>
<evidence type="ECO:0000256" key="5">
    <source>
        <dbReference type="ARBA" id="ARBA00022833"/>
    </source>
</evidence>
<dbReference type="GO" id="GO:0005634">
    <property type="term" value="C:nucleus"/>
    <property type="evidence" value="ECO:0007669"/>
    <property type="project" value="UniProtKB-SubCell"/>
</dbReference>
<evidence type="ECO:0000259" key="9">
    <source>
        <dbReference type="PROSITE" id="PS50157"/>
    </source>
</evidence>
<dbReference type="SMART" id="SM00355">
    <property type="entry name" value="ZnF_C2H2"/>
    <property type="match status" value="2"/>
</dbReference>
<dbReference type="Gene3D" id="3.30.160.60">
    <property type="entry name" value="Classic Zinc Finger"/>
    <property type="match status" value="2"/>
</dbReference>
<evidence type="ECO:0000256" key="1">
    <source>
        <dbReference type="ARBA" id="ARBA00004123"/>
    </source>
</evidence>
<dbReference type="SUPFAM" id="SSF57667">
    <property type="entry name" value="beta-beta-alpha zinc fingers"/>
    <property type="match status" value="1"/>
</dbReference>
<keyword evidence="7" id="KW-0539">Nucleus</keyword>
<evidence type="ECO:0000256" key="8">
    <source>
        <dbReference type="PROSITE-ProRule" id="PRU00042"/>
    </source>
</evidence>
<dbReference type="PROSITE" id="PS00028">
    <property type="entry name" value="ZINC_FINGER_C2H2_1"/>
    <property type="match status" value="1"/>
</dbReference>
<keyword evidence="5" id="KW-0862">Zinc</keyword>
<dbReference type="PROSITE" id="PS50157">
    <property type="entry name" value="ZINC_FINGER_C2H2_2"/>
    <property type="match status" value="2"/>
</dbReference>
<keyword evidence="11" id="KW-1185">Reference proteome</keyword>
<dbReference type="PANTHER" id="PTHR24391">
    <property type="entry name" value="HISTONE H4 TRANSCRIPTION FACTOR-RELATED"/>
    <property type="match status" value="1"/>
</dbReference>
<comment type="subcellular location">
    <subcellularLocation>
        <location evidence="1">Nucleus</location>
    </subcellularLocation>
</comment>
<accession>A0A3S5B5F0</accession>
<comment type="caution">
    <text evidence="10">The sequence shown here is derived from an EMBL/GenBank/DDBJ whole genome shotgun (WGS) entry which is preliminary data.</text>
</comment>